<dbReference type="Pfam" id="PF13507">
    <property type="entry name" value="GATase_5"/>
    <property type="match status" value="1"/>
</dbReference>
<evidence type="ECO:0000256" key="8">
    <source>
        <dbReference type="ARBA" id="ARBA00022741"/>
    </source>
</evidence>
<comment type="subcellular location">
    <subcellularLocation>
        <location evidence="1">Cytoplasm</location>
    </subcellularLocation>
</comment>
<dbReference type="HAMAP" id="MF_00419">
    <property type="entry name" value="PurL_1"/>
    <property type="match status" value="1"/>
</dbReference>
<dbReference type="FunFam" id="3.40.50.880:FF:000008">
    <property type="entry name" value="Phosphoribosylformylglycinamidine synthase"/>
    <property type="match status" value="1"/>
</dbReference>
<name>A0A9P6QHK1_9FUNG</name>
<reference evidence="23" key="1">
    <citation type="journal article" date="2020" name="Fungal Divers.">
        <title>Resolving the Mortierellaceae phylogeny through synthesis of multi-gene phylogenetics and phylogenomics.</title>
        <authorList>
            <person name="Vandepol N."/>
            <person name="Liber J."/>
            <person name="Desiro A."/>
            <person name="Na H."/>
            <person name="Kennedy M."/>
            <person name="Barry K."/>
            <person name="Grigoriev I.V."/>
            <person name="Miller A.N."/>
            <person name="O'Donnell K."/>
            <person name="Stajich J.E."/>
            <person name="Bonito G."/>
        </authorList>
    </citation>
    <scope>NUCLEOTIDE SEQUENCE</scope>
    <source>
        <strain evidence="23">BC1065</strain>
    </source>
</reference>
<dbReference type="InterPro" id="IPR010918">
    <property type="entry name" value="PurM-like_C_dom"/>
</dbReference>
<dbReference type="CDD" id="cd01740">
    <property type="entry name" value="GATase1_FGAR_AT"/>
    <property type="match status" value="1"/>
</dbReference>
<dbReference type="SUPFAM" id="SSF55326">
    <property type="entry name" value="PurM N-terminal domain-like"/>
    <property type="match status" value="2"/>
</dbReference>
<evidence type="ECO:0000256" key="12">
    <source>
        <dbReference type="ARBA" id="ARBA00022962"/>
    </source>
</evidence>
<dbReference type="NCBIfam" id="TIGR01735">
    <property type="entry name" value="FGAM_synt"/>
    <property type="match status" value="1"/>
</dbReference>
<evidence type="ECO:0000259" key="21">
    <source>
        <dbReference type="Pfam" id="PF18076"/>
    </source>
</evidence>
<keyword evidence="8" id="KW-0547">Nucleotide-binding</keyword>
<evidence type="ECO:0000256" key="16">
    <source>
        <dbReference type="ARBA" id="ARBA00057317"/>
    </source>
</evidence>
<dbReference type="PANTHER" id="PTHR10099:SF1">
    <property type="entry name" value="PHOSPHORIBOSYLFORMYLGLYCINAMIDINE SYNTHASE"/>
    <property type="match status" value="1"/>
</dbReference>
<dbReference type="Pfam" id="PF18072">
    <property type="entry name" value="FGAR-AT_linker"/>
    <property type="match status" value="1"/>
</dbReference>
<dbReference type="SMART" id="SM01211">
    <property type="entry name" value="GATase_5"/>
    <property type="match status" value="1"/>
</dbReference>
<keyword evidence="7" id="KW-0479">Metal-binding</keyword>
<feature type="domain" description="Phosphoribosylformylglycinamidine synthase N-terminal" evidence="21">
    <location>
        <begin position="81"/>
        <end position="189"/>
    </location>
</feature>
<keyword evidence="5" id="KW-0963">Cytoplasm</keyword>
<dbReference type="Gene3D" id="1.10.8.750">
    <property type="entry name" value="Phosphoribosylformylglycinamidine synthase, linker domain"/>
    <property type="match status" value="1"/>
</dbReference>
<dbReference type="SUPFAM" id="SSF56042">
    <property type="entry name" value="PurM C-terminal domain-like"/>
    <property type="match status" value="2"/>
</dbReference>
<dbReference type="FunFam" id="3.30.1330.10:FF:000002">
    <property type="entry name" value="Phosphoribosylformylglycinamidine synthase"/>
    <property type="match status" value="1"/>
</dbReference>
<keyword evidence="10" id="KW-0067">ATP-binding</keyword>
<evidence type="ECO:0000313" key="24">
    <source>
        <dbReference type="Proteomes" id="UP000807716"/>
    </source>
</evidence>
<dbReference type="InterPro" id="IPR055181">
    <property type="entry name" value="FGAR-AT_PurM_N-like"/>
</dbReference>
<comment type="catalytic activity">
    <reaction evidence="15">
        <text>N(2)-formyl-N(1)-(5-phospho-beta-D-ribosyl)glycinamide + L-glutamine + ATP + H2O = 2-formamido-N(1)-(5-O-phospho-beta-D-ribosyl)acetamidine + L-glutamate + ADP + phosphate + H(+)</text>
        <dbReference type="Rhea" id="RHEA:17129"/>
        <dbReference type="ChEBI" id="CHEBI:15377"/>
        <dbReference type="ChEBI" id="CHEBI:15378"/>
        <dbReference type="ChEBI" id="CHEBI:29985"/>
        <dbReference type="ChEBI" id="CHEBI:30616"/>
        <dbReference type="ChEBI" id="CHEBI:43474"/>
        <dbReference type="ChEBI" id="CHEBI:58359"/>
        <dbReference type="ChEBI" id="CHEBI:147286"/>
        <dbReference type="ChEBI" id="CHEBI:147287"/>
        <dbReference type="ChEBI" id="CHEBI:456216"/>
        <dbReference type="EC" id="6.3.5.3"/>
    </reaction>
</comment>
<dbReference type="InterPro" id="IPR029062">
    <property type="entry name" value="Class_I_gatase-like"/>
</dbReference>
<dbReference type="PROSITE" id="PS51273">
    <property type="entry name" value="GATASE_TYPE_1"/>
    <property type="match status" value="1"/>
</dbReference>
<organism evidence="23 24">
    <name type="scientific">Actinomortierella ambigua</name>
    <dbReference type="NCBI Taxonomy" id="1343610"/>
    <lineage>
        <taxon>Eukaryota</taxon>
        <taxon>Fungi</taxon>
        <taxon>Fungi incertae sedis</taxon>
        <taxon>Mucoromycota</taxon>
        <taxon>Mortierellomycotina</taxon>
        <taxon>Mortierellomycetes</taxon>
        <taxon>Mortierellales</taxon>
        <taxon>Mortierellaceae</taxon>
        <taxon>Actinomortierella</taxon>
    </lineage>
</organism>
<dbReference type="SUPFAM" id="SSF52317">
    <property type="entry name" value="Class I glutamine amidotransferase-like"/>
    <property type="match status" value="1"/>
</dbReference>
<comment type="caution">
    <text evidence="23">The sequence shown here is derived from an EMBL/GenBank/DDBJ whole genome shotgun (WGS) entry which is preliminary data.</text>
</comment>
<protein>
    <recommendedName>
        <fullName evidence="17">Phosphoribosylformylglycinamidine synthase</fullName>
        <ecNumber evidence="4">6.3.5.3</ecNumber>
    </recommendedName>
    <alternativeName>
        <fullName evidence="14">Formylglycinamide ribonucleotide amidotransferase</fullName>
    </alternativeName>
    <alternativeName>
        <fullName evidence="13">Formylglycinamide ribotide amidotransferase</fullName>
    </alternativeName>
</protein>
<evidence type="ECO:0000259" key="20">
    <source>
        <dbReference type="Pfam" id="PF18072"/>
    </source>
</evidence>
<feature type="domain" description="FGAR-AT PurM N-terminal-like" evidence="22">
    <location>
        <begin position="717"/>
        <end position="878"/>
    </location>
</feature>
<evidence type="ECO:0000256" key="10">
    <source>
        <dbReference type="ARBA" id="ARBA00022840"/>
    </source>
</evidence>
<sequence length="1397" mass="151506">MLVLPGSQALSAFKAKALLQRLQAAVPAVQSVSTRAVHFVQPKASLAKSELEAFLSNPDTTERKILNAMFTSPTASAAAQSTDGDLALEHLLVQGNSHAGQSTEKGYNFFIVVPRIGTISPWSSKATNIAQMCNLDRHVERLERGQAYLIHTKDNKPLTQQEFKAISALVHDRMTQDVLNTVPEEKVIFKQGEPAPLTTVKLIDETEERNPRIARERLVAANKELGLALAEDEIDYLVAAFIGSSKLSSDTCLARNPTDVELFMFAQVNSEHCRHKIFGADWTIDGDKKPHSLFGMIKNTHKLHPEHTLSAYSDNAAVLQGHKAYRFAPLADDQYTYTQFEEEVHTVVKVETHNHPTAVSPFPGASTGSGGEIRDEGATGIGSKPKAGLSGFTVSNLLIPGHVQPWESDVGKPAHVSSALEIMVEGPLGGAAFNNEFGRPAITGYFRTYLEAVPTESGDKEIRGFHKPIMIAGGLGTIRPQHVLKQKIQPGAHLIVLGGPCMLIGLGGGAASSMASGDSSAALDFASVQRENPEMERRCQQVIDACTALGAQNPIQSIHDVGAGGLSNALPEIVHDCDLGAVIELRDINNDDPSMSPMEIWCNESQERYVLAIGPENIEQFKAICERERCPFALAGRATAEERLVLKDRLFGTTPIDLPMSTLFGKPPKMSRTTSTLSPALEPLDSSLKTYLPHLRQGSELVTEATHRILRLPTVASKSFLITIGDRTITGMVARDQFVGPWQVPVADVAVTATSLGVSTGEAMAMGERPPIALISAAASARMAVGECLTNMAAANIPSLGQIRMSANWMAAPDHPGEGARLYEAVQAIGLELCPSLGISFQVGEDSMSMKMKWNDPDNQGEQVQVTAPLALNITGFGPVSDVHKTLTPQLRTDVADTSLVLIDLAQGKQRLGGSALAQVFKQLGNEVPDVESADLIKSFFQAIQAVRQQQDLVLAYHDRSDGGLMATLLEMAFAGHVGFKVDLSNVTDDVVAGLFNEELGAVVQVATAELEAFKTVFGEHGFPKESLVVLGTVNNAGEDSIVISHKGASVFEGDRVVLQRIWSETSFHIQSIRDNSDCAQQEFDGLLDARDPGLSYKLTFNPAQQILDKALLAASPRPKVAILREQGVNGQIEMAYAFHVAGFQAVDVHMSDILNGKVTLKDFKGIAACGGFSYGDVLGAGSGWAKSILLHEHTRNEFYDFLTVRQDTFALGVCNGCQFLSQMREVIPGAEHWPYFKRNQSEQFEARFSMVELIDNDEAEDKKKTTEGALTKTVPSIFFDGMRGSQFPIAVAHGEGRAEFVSEADKEALIRSGLVAVAYVDNYGKRTEEYPLNPNGSPLGITGVQTPNGRVLALMPHPERVVMREASSWYPEAQGRQWGEFGPWLRMFQNARKWVN</sequence>
<evidence type="ECO:0000256" key="13">
    <source>
        <dbReference type="ARBA" id="ARBA00029823"/>
    </source>
</evidence>
<evidence type="ECO:0000256" key="3">
    <source>
        <dbReference type="ARBA" id="ARBA00008608"/>
    </source>
</evidence>
<feature type="region of interest" description="Disordered" evidence="18">
    <location>
        <begin position="355"/>
        <end position="385"/>
    </location>
</feature>
<feature type="domain" description="PurM-like C-terminal" evidence="19">
    <location>
        <begin position="910"/>
        <end position="1043"/>
    </location>
</feature>
<evidence type="ECO:0000256" key="9">
    <source>
        <dbReference type="ARBA" id="ARBA00022755"/>
    </source>
</evidence>
<dbReference type="Proteomes" id="UP000807716">
    <property type="component" value="Unassembled WGS sequence"/>
</dbReference>
<evidence type="ECO:0000256" key="18">
    <source>
        <dbReference type="SAM" id="MobiDB-lite"/>
    </source>
</evidence>
<feature type="domain" description="PurM-like C-terminal" evidence="19">
    <location>
        <begin position="489"/>
        <end position="647"/>
    </location>
</feature>
<dbReference type="SUPFAM" id="SSF109736">
    <property type="entry name" value="FGAM synthase PurL, linker domain"/>
    <property type="match status" value="1"/>
</dbReference>
<dbReference type="CDD" id="cd02204">
    <property type="entry name" value="PurL_repeat2"/>
    <property type="match status" value="1"/>
</dbReference>
<dbReference type="CDD" id="cd02203">
    <property type="entry name" value="PurL_repeat1"/>
    <property type="match status" value="1"/>
</dbReference>
<comment type="similarity">
    <text evidence="3">In the N-terminal section; belongs to the FGAMS family.</text>
</comment>
<keyword evidence="6" id="KW-0436">Ligase</keyword>
<dbReference type="EC" id="6.3.5.3" evidence="4"/>
<evidence type="ECO:0000259" key="19">
    <source>
        <dbReference type="Pfam" id="PF02769"/>
    </source>
</evidence>
<evidence type="ECO:0000256" key="14">
    <source>
        <dbReference type="ARBA" id="ARBA00032632"/>
    </source>
</evidence>
<evidence type="ECO:0000313" key="23">
    <source>
        <dbReference type="EMBL" id="KAG0265690.1"/>
    </source>
</evidence>
<dbReference type="Gene3D" id="3.40.50.880">
    <property type="match status" value="1"/>
</dbReference>
<dbReference type="FunFam" id="3.90.650.10:FF:000005">
    <property type="entry name" value="Phosphoribosylformylglycinamidine synthase"/>
    <property type="match status" value="1"/>
</dbReference>
<dbReference type="GO" id="GO:0046872">
    <property type="term" value="F:metal ion binding"/>
    <property type="evidence" value="ECO:0007669"/>
    <property type="project" value="UniProtKB-KW"/>
</dbReference>
<dbReference type="Pfam" id="PF18076">
    <property type="entry name" value="FGAR-AT_N"/>
    <property type="match status" value="1"/>
</dbReference>
<comment type="pathway">
    <text evidence="2">Purine metabolism; IMP biosynthesis via de novo pathway; 5-amino-1-(5-phospho-D-ribosyl)imidazole from N(2)-formyl-N(1)-(5-phospho-D-ribosyl)glycinamide: step 1/2.</text>
</comment>
<dbReference type="InterPro" id="IPR010073">
    <property type="entry name" value="PurL_large"/>
</dbReference>
<evidence type="ECO:0000256" key="6">
    <source>
        <dbReference type="ARBA" id="ARBA00022598"/>
    </source>
</evidence>
<dbReference type="FunFam" id="3.30.1330.10:FF:000005">
    <property type="entry name" value="Phosphoribosylformylglycinamidine synthase"/>
    <property type="match status" value="1"/>
</dbReference>
<dbReference type="InterPro" id="IPR036676">
    <property type="entry name" value="PurM-like_C_sf"/>
</dbReference>
<dbReference type="GO" id="GO:0005737">
    <property type="term" value="C:cytoplasm"/>
    <property type="evidence" value="ECO:0007669"/>
    <property type="project" value="UniProtKB-SubCell"/>
</dbReference>
<dbReference type="GO" id="GO:0006189">
    <property type="term" value="P:'de novo' IMP biosynthetic process"/>
    <property type="evidence" value="ECO:0007669"/>
    <property type="project" value="InterPro"/>
</dbReference>
<dbReference type="Gene3D" id="3.30.1330.10">
    <property type="entry name" value="PurM-like, N-terminal domain"/>
    <property type="match status" value="2"/>
</dbReference>
<evidence type="ECO:0000256" key="2">
    <source>
        <dbReference type="ARBA" id="ARBA00004920"/>
    </source>
</evidence>
<dbReference type="InterPro" id="IPR036921">
    <property type="entry name" value="PurM-like_N_sf"/>
</dbReference>
<dbReference type="OrthoDB" id="6666987at2759"/>
<dbReference type="Gene3D" id="3.90.650.10">
    <property type="entry name" value="PurM-like C-terminal domain"/>
    <property type="match status" value="2"/>
</dbReference>
<keyword evidence="11" id="KW-0460">Magnesium</keyword>
<evidence type="ECO:0000256" key="17">
    <source>
        <dbReference type="ARBA" id="ARBA00071729"/>
    </source>
</evidence>
<comment type="function">
    <text evidence="16">Phosphoribosylformylglycinamidine synthase involved in the purines biosynthetic pathway. Catalyzes the ATP-dependent conversion of formylglycinamide ribonucleotide (FGAR) and glutamine to yield formylglycinamidine ribonucleotide (FGAM) and glutamate.</text>
</comment>
<dbReference type="NCBIfam" id="NF003672">
    <property type="entry name" value="PRK05297.1"/>
    <property type="match status" value="1"/>
</dbReference>
<dbReference type="FunFam" id="3.90.650.10:FF:000002">
    <property type="entry name" value="Phosphoribosylformylglycinamidine synthase"/>
    <property type="match status" value="1"/>
</dbReference>
<evidence type="ECO:0000256" key="1">
    <source>
        <dbReference type="ARBA" id="ARBA00004496"/>
    </source>
</evidence>
<keyword evidence="12" id="KW-0315">Glutamine amidotransferase</keyword>
<dbReference type="GO" id="GO:0004642">
    <property type="term" value="F:phosphoribosylformylglycinamidine synthase activity"/>
    <property type="evidence" value="ECO:0007669"/>
    <property type="project" value="UniProtKB-EC"/>
</dbReference>
<dbReference type="Pfam" id="PF22689">
    <property type="entry name" value="FGAR-AT_PurM_N-like"/>
    <property type="match status" value="1"/>
</dbReference>
<evidence type="ECO:0000259" key="22">
    <source>
        <dbReference type="Pfam" id="PF22689"/>
    </source>
</evidence>
<evidence type="ECO:0000256" key="7">
    <source>
        <dbReference type="ARBA" id="ARBA00022723"/>
    </source>
</evidence>
<keyword evidence="24" id="KW-1185">Reference proteome</keyword>
<dbReference type="InterPro" id="IPR041609">
    <property type="entry name" value="PurL_linker"/>
</dbReference>
<gene>
    <name evidence="23" type="ORF">DFQ27_000477</name>
</gene>
<evidence type="ECO:0000256" key="4">
    <source>
        <dbReference type="ARBA" id="ARBA00012747"/>
    </source>
</evidence>
<evidence type="ECO:0000256" key="5">
    <source>
        <dbReference type="ARBA" id="ARBA00022490"/>
    </source>
</evidence>
<accession>A0A9P6QHK1</accession>
<dbReference type="EMBL" id="JAAAJB010000111">
    <property type="protein sequence ID" value="KAG0265690.1"/>
    <property type="molecule type" value="Genomic_DNA"/>
</dbReference>
<proteinExistence type="inferred from homology"/>
<dbReference type="SUPFAM" id="SSF82697">
    <property type="entry name" value="PurS-like"/>
    <property type="match status" value="1"/>
</dbReference>
<feature type="domain" description="Phosphoribosylformylglycinamidine synthase linker" evidence="20">
    <location>
        <begin position="218"/>
        <end position="276"/>
    </location>
</feature>
<evidence type="ECO:0000256" key="11">
    <source>
        <dbReference type="ARBA" id="ARBA00022842"/>
    </source>
</evidence>
<dbReference type="Pfam" id="PF02769">
    <property type="entry name" value="AIRS_C"/>
    <property type="match status" value="2"/>
</dbReference>
<dbReference type="InterPro" id="IPR040707">
    <property type="entry name" value="FGAR-AT_N"/>
</dbReference>
<evidence type="ECO:0000256" key="15">
    <source>
        <dbReference type="ARBA" id="ARBA00052585"/>
    </source>
</evidence>
<keyword evidence="9" id="KW-0658">Purine biosynthesis</keyword>
<dbReference type="InterPro" id="IPR036604">
    <property type="entry name" value="PurS-like_sf"/>
</dbReference>
<dbReference type="PANTHER" id="PTHR10099">
    <property type="entry name" value="PHOSPHORIBOSYLFORMYLGLYCINAMIDINE SYNTHASE"/>
    <property type="match status" value="1"/>
</dbReference>
<dbReference type="GO" id="GO:0005524">
    <property type="term" value="F:ATP binding"/>
    <property type="evidence" value="ECO:0007669"/>
    <property type="project" value="UniProtKB-KW"/>
</dbReference>